<evidence type="ECO:0000256" key="2">
    <source>
        <dbReference type="ARBA" id="ARBA00022448"/>
    </source>
</evidence>
<evidence type="ECO:0000256" key="3">
    <source>
        <dbReference type="ARBA" id="ARBA00022475"/>
    </source>
</evidence>
<dbReference type="Gene3D" id="1.10.3720.10">
    <property type="entry name" value="MetI-like"/>
    <property type="match status" value="1"/>
</dbReference>
<keyword evidence="3" id="KW-1003">Cell membrane</keyword>
<evidence type="ECO:0000256" key="6">
    <source>
        <dbReference type="ARBA" id="ARBA00023136"/>
    </source>
</evidence>
<dbReference type="Pfam" id="PF00528">
    <property type="entry name" value="BPD_transp_1"/>
    <property type="match status" value="1"/>
</dbReference>
<organism evidence="9 10">
    <name type="scientific">Haloferax chudinovii</name>
    <dbReference type="NCBI Taxonomy" id="1109010"/>
    <lineage>
        <taxon>Archaea</taxon>
        <taxon>Methanobacteriati</taxon>
        <taxon>Methanobacteriota</taxon>
        <taxon>Stenosarchaea group</taxon>
        <taxon>Halobacteria</taxon>
        <taxon>Halobacteriales</taxon>
        <taxon>Haloferacaceae</taxon>
        <taxon>Haloferax</taxon>
    </lineage>
</organism>
<dbReference type="PROSITE" id="PS50928">
    <property type="entry name" value="ABC_TM1"/>
    <property type="match status" value="1"/>
</dbReference>
<keyword evidence="10" id="KW-1185">Reference proteome</keyword>
<evidence type="ECO:0000313" key="10">
    <source>
        <dbReference type="Proteomes" id="UP001596460"/>
    </source>
</evidence>
<dbReference type="RefSeq" id="WP_390246243.1">
    <property type="nucleotide sequence ID" value="NZ_JBHTAB010000009.1"/>
</dbReference>
<dbReference type="PANTHER" id="PTHR43744:SF12">
    <property type="entry name" value="ABC TRANSPORTER PERMEASE PROTEIN MG189-RELATED"/>
    <property type="match status" value="1"/>
</dbReference>
<feature type="domain" description="ABC transmembrane type-1" evidence="8">
    <location>
        <begin position="89"/>
        <end position="278"/>
    </location>
</feature>
<gene>
    <name evidence="9" type="ORF">ACFQI8_15205</name>
</gene>
<name>A0ABD5XQS0_9EURY</name>
<dbReference type="InterPro" id="IPR000515">
    <property type="entry name" value="MetI-like"/>
</dbReference>
<dbReference type="GO" id="GO:0005886">
    <property type="term" value="C:plasma membrane"/>
    <property type="evidence" value="ECO:0007669"/>
    <property type="project" value="UniProtKB-SubCell"/>
</dbReference>
<feature type="transmembrane region" description="Helical" evidence="7">
    <location>
        <begin position="26"/>
        <end position="48"/>
    </location>
</feature>
<comment type="subcellular location">
    <subcellularLocation>
        <location evidence="1 7">Cell membrane</location>
        <topology evidence="1 7">Multi-pass membrane protein</topology>
    </subcellularLocation>
</comment>
<sequence>MSGRHDTIFEEPDTTQGRIERLGAHAYLFVIALLTAGPYLLMVSISLMGNGWSPVVPPKLIPEAMSLQNYIAVWAGQTALLDQPFSGFFINSLIYAMGATLIVLVVDTLAGYAFARLEFAGRDIGFLAVIATLMISPMILFVPLYTWFNQFGLVNTRIGVILPHTFTGFGVFLMRQFIKTLPSDLEDAALIDGCSRFGVFWRVVIPMMKPALVTLGIITFITVWNSFLWPLVLARDSALYNLPVALGFFQGRTSTLWAPLMAATAITLVPMVILFISMQKYYVRGFTIGGIKG</sequence>
<keyword evidence="2 7" id="KW-0813">Transport</keyword>
<dbReference type="EMBL" id="JBHTAB010000009">
    <property type="protein sequence ID" value="MFC7130727.1"/>
    <property type="molecule type" value="Genomic_DNA"/>
</dbReference>
<dbReference type="AlphaFoldDB" id="A0ABD5XQS0"/>
<dbReference type="CDD" id="cd06261">
    <property type="entry name" value="TM_PBP2"/>
    <property type="match status" value="1"/>
</dbReference>
<evidence type="ECO:0000256" key="1">
    <source>
        <dbReference type="ARBA" id="ARBA00004651"/>
    </source>
</evidence>
<dbReference type="PANTHER" id="PTHR43744">
    <property type="entry name" value="ABC TRANSPORTER PERMEASE PROTEIN MG189-RELATED-RELATED"/>
    <property type="match status" value="1"/>
</dbReference>
<accession>A0ABD5XQS0</accession>
<keyword evidence="6 7" id="KW-0472">Membrane</keyword>
<comment type="similarity">
    <text evidence="7">Belongs to the binding-protein-dependent transport system permease family.</text>
</comment>
<evidence type="ECO:0000256" key="5">
    <source>
        <dbReference type="ARBA" id="ARBA00022989"/>
    </source>
</evidence>
<feature type="transmembrane region" description="Helical" evidence="7">
    <location>
        <begin position="154"/>
        <end position="174"/>
    </location>
</feature>
<proteinExistence type="inferred from homology"/>
<evidence type="ECO:0000256" key="4">
    <source>
        <dbReference type="ARBA" id="ARBA00022692"/>
    </source>
</evidence>
<comment type="caution">
    <text evidence="9">The sequence shown here is derived from an EMBL/GenBank/DDBJ whole genome shotgun (WGS) entry which is preliminary data.</text>
</comment>
<dbReference type="InterPro" id="IPR035906">
    <property type="entry name" value="MetI-like_sf"/>
</dbReference>
<protein>
    <submittedName>
        <fullName evidence="9">Carbohydrate ABC transporter permease</fullName>
    </submittedName>
</protein>
<evidence type="ECO:0000256" key="7">
    <source>
        <dbReference type="RuleBase" id="RU363032"/>
    </source>
</evidence>
<dbReference type="SUPFAM" id="SSF161098">
    <property type="entry name" value="MetI-like"/>
    <property type="match status" value="1"/>
</dbReference>
<feature type="transmembrane region" description="Helical" evidence="7">
    <location>
        <begin position="126"/>
        <end position="148"/>
    </location>
</feature>
<evidence type="ECO:0000313" key="9">
    <source>
        <dbReference type="EMBL" id="MFC7130727.1"/>
    </source>
</evidence>
<feature type="transmembrane region" description="Helical" evidence="7">
    <location>
        <begin position="93"/>
        <end position="114"/>
    </location>
</feature>
<evidence type="ECO:0000259" key="8">
    <source>
        <dbReference type="PROSITE" id="PS50928"/>
    </source>
</evidence>
<feature type="transmembrane region" description="Helical" evidence="7">
    <location>
        <begin position="256"/>
        <end position="276"/>
    </location>
</feature>
<feature type="transmembrane region" description="Helical" evidence="7">
    <location>
        <begin position="211"/>
        <end position="232"/>
    </location>
</feature>
<reference evidence="9 10" key="1">
    <citation type="journal article" date="2019" name="Int. J. Syst. Evol. Microbiol.">
        <title>The Global Catalogue of Microorganisms (GCM) 10K type strain sequencing project: providing services to taxonomists for standard genome sequencing and annotation.</title>
        <authorList>
            <consortium name="The Broad Institute Genomics Platform"/>
            <consortium name="The Broad Institute Genome Sequencing Center for Infectious Disease"/>
            <person name="Wu L."/>
            <person name="Ma J."/>
        </authorList>
    </citation>
    <scope>NUCLEOTIDE SEQUENCE [LARGE SCALE GENOMIC DNA]</scope>
    <source>
        <strain evidence="9 10">DSM 26526</strain>
    </source>
</reference>
<dbReference type="Proteomes" id="UP001596460">
    <property type="component" value="Unassembled WGS sequence"/>
</dbReference>
<keyword evidence="5 7" id="KW-1133">Transmembrane helix</keyword>
<keyword evidence="4 7" id="KW-0812">Transmembrane</keyword>